<reference evidence="2 3" key="1">
    <citation type="submission" date="2020-08" db="EMBL/GenBank/DDBJ databases">
        <title>Genomic Encyclopedia of Type Strains, Phase III (KMG-III): the genomes of soil and plant-associated and newly described type strains.</title>
        <authorList>
            <person name="Whitman W."/>
        </authorList>
    </citation>
    <scope>NUCLEOTIDE SEQUENCE [LARGE SCALE GENOMIC DNA]</scope>
    <source>
        <strain evidence="2 3">CECT 3146</strain>
    </source>
</reference>
<evidence type="ECO:0000256" key="1">
    <source>
        <dbReference type="SAM" id="MobiDB-lite"/>
    </source>
</evidence>
<protein>
    <submittedName>
        <fullName evidence="2">Uncharacterized protein</fullName>
    </submittedName>
</protein>
<feature type="region of interest" description="Disordered" evidence="1">
    <location>
        <begin position="438"/>
        <end position="465"/>
    </location>
</feature>
<evidence type="ECO:0000313" key="2">
    <source>
        <dbReference type="EMBL" id="MBB5108943.1"/>
    </source>
</evidence>
<dbReference type="EMBL" id="JACHJD010000022">
    <property type="protein sequence ID" value="MBB5108943.1"/>
    <property type="molecule type" value="Genomic_DNA"/>
</dbReference>
<evidence type="ECO:0000313" key="3">
    <source>
        <dbReference type="Proteomes" id="UP000549009"/>
    </source>
</evidence>
<keyword evidence="3" id="KW-1185">Reference proteome</keyword>
<gene>
    <name evidence="2" type="ORF">FHS40_008069</name>
</gene>
<dbReference type="RefSeq" id="WP_184925838.1">
    <property type="nucleotide sequence ID" value="NZ_BMSQ01000025.1"/>
</dbReference>
<name>A0A7W8EZ11_STRST</name>
<comment type="caution">
    <text evidence="2">The sequence shown here is derived from an EMBL/GenBank/DDBJ whole genome shotgun (WGS) entry which is preliminary data.</text>
</comment>
<proteinExistence type="predicted"/>
<organism evidence="2 3">
    <name type="scientific">Streptomyces spectabilis</name>
    <dbReference type="NCBI Taxonomy" id="68270"/>
    <lineage>
        <taxon>Bacteria</taxon>
        <taxon>Bacillati</taxon>
        <taxon>Actinomycetota</taxon>
        <taxon>Actinomycetes</taxon>
        <taxon>Kitasatosporales</taxon>
        <taxon>Streptomycetaceae</taxon>
        <taxon>Streptomyces</taxon>
    </lineage>
</organism>
<accession>A0A7W8EZ11</accession>
<dbReference type="AlphaFoldDB" id="A0A7W8EZ11"/>
<dbReference type="Proteomes" id="UP000549009">
    <property type="component" value="Unassembled WGS sequence"/>
</dbReference>
<sequence length="465" mass="50972">MSKKPRRDRHWHNREIKRIKRERGISHTAALRVLEAEQAAAQISLPAWVRPKTVYVNDGWSPRGTPFTPPAGVAPMADPYGHAYELSSAAYLLTFTVPDQEDFLGSEVSKTIDAIVHAHRFLVRPQAGWYRATAQVHGPIPVTMPLTSDATPPPGHVTATVLVAPIARIAPTMEALKAFLHDSFTAAAAAILQRHPAAAPGLEPEQLPVASDMAEQIQERLQPRTTSWMHLHPTLAAEGPVYETYPERVVDIRARGWRHTGKGRYTADLAEQRGLEPRTYDELAAIDGPLSVVRPPGEPDAAQFVEALTAAGTKAAATLLLALYQLAAHYRQWSQEADEPTGSLTAGAEEAQDSATMTDLVWSQGEQLAEQPDRIDTEALTVLKEELEYWTGTSQHYTEVAGNLAVLFSRAADAHGGWSALTDPALRKMEKLQAWLMSQAKAPREAPTGPGMPRRPWETEPNLPT</sequence>